<protein>
    <submittedName>
        <fullName evidence="3">SusD/RagB family nutrient-binding outer membrane lipoprotein</fullName>
    </submittedName>
</protein>
<feature type="signal peptide" evidence="2">
    <location>
        <begin position="1"/>
        <end position="30"/>
    </location>
</feature>
<dbReference type="Proteomes" id="UP001168528">
    <property type="component" value="Unassembled WGS sequence"/>
</dbReference>
<dbReference type="PROSITE" id="PS51257">
    <property type="entry name" value="PROKAR_LIPOPROTEIN"/>
    <property type="match status" value="1"/>
</dbReference>
<gene>
    <name evidence="3" type="ORF">Q0590_28115</name>
</gene>
<organism evidence="3 4">
    <name type="scientific">Rhodocytophaga aerolata</name>
    <dbReference type="NCBI Taxonomy" id="455078"/>
    <lineage>
        <taxon>Bacteria</taxon>
        <taxon>Pseudomonadati</taxon>
        <taxon>Bacteroidota</taxon>
        <taxon>Cytophagia</taxon>
        <taxon>Cytophagales</taxon>
        <taxon>Rhodocytophagaceae</taxon>
        <taxon>Rhodocytophaga</taxon>
    </lineage>
</organism>
<dbReference type="RefSeq" id="WP_302040981.1">
    <property type="nucleotide sequence ID" value="NZ_JAUKPO010000026.1"/>
</dbReference>
<feature type="chain" id="PRO_5046156042" evidence="2">
    <location>
        <begin position="31"/>
        <end position="502"/>
    </location>
</feature>
<keyword evidence="4" id="KW-1185">Reference proteome</keyword>
<evidence type="ECO:0000256" key="1">
    <source>
        <dbReference type="SAM" id="MobiDB-lite"/>
    </source>
</evidence>
<keyword evidence="3" id="KW-0449">Lipoprotein</keyword>
<dbReference type="SUPFAM" id="SSF48452">
    <property type="entry name" value="TPR-like"/>
    <property type="match status" value="1"/>
</dbReference>
<keyword evidence="2" id="KW-0732">Signal</keyword>
<accession>A0ABT8RDJ8</accession>
<sequence length="502" mass="54048">MNKKFLPLRKLYILPLTLFVLLLSSCDLQEANVNPNVPAEAPLSVVLTGAQGTLAYNLGLDAGLLSATVMQQAAGSNGDATANDNYTAIPGRFNGIWVNFYSNVLKELSIIIDKGQTTNAPYYTGIARVLTAFTYGTLTDTFGDIPFSSALQGRENTAPTYDSQQQVYEGIQTLLDQAIADLNQPATSFTTAPPGADDLVFKGNVQNWLAVAWTLKARYALHLSKLDATTAATQALAYLYEGGPDGKYRGITTNAGDAQVVFGAAQTNANPFYQQNTSRPGWVGLGASFVNLLNGNEVTAPSTQESAAVVDPRRAYFATPYQPGKYRGGVAGIPGAFSLIGPYYGSTTSPVAFITYAEAKLIEAEARLILNASDPKAQTALTEAVTASFNKVVSNAADPDAIAEKRAAYLAAKATLTGEFAIDLKTIITQKYIALFLQPEPWVDYRRTGYPELPLAVNATHSLNPGGQIARRFPYPQDEQSLNKQLPGPSNYQEPRLWWDKP</sequence>
<dbReference type="Pfam" id="PF12771">
    <property type="entry name" value="SusD-like_2"/>
    <property type="match status" value="1"/>
</dbReference>
<feature type="compositionally biased region" description="Polar residues" evidence="1">
    <location>
        <begin position="478"/>
        <end position="493"/>
    </location>
</feature>
<evidence type="ECO:0000256" key="2">
    <source>
        <dbReference type="SAM" id="SignalP"/>
    </source>
</evidence>
<dbReference type="InterPro" id="IPR011990">
    <property type="entry name" value="TPR-like_helical_dom_sf"/>
</dbReference>
<proteinExistence type="predicted"/>
<dbReference type="EMBL" id="JAUKPO010000026">
    <property type="protein sequence ID" value="MDO1450179.1"/>
    <property type="molecule type" value="Genomic_DNA"/>
</dbReference>
<comment type="caution">
    <text evidence="3">The sequence shown here is derived from an EMBL/GenBank/DDBJ whole genome shotgun (WGS) entry which is preliminary data.</text>
</comment>
<dbReference type="Gene3D" id="1.25.40.390">
    <property type="match status" value="1"/>
</dbReference>
<feature type="region of interest" description="Disordered" evidence="1">
    <location>
        <begin position="478"/>
        <end position="502"/>
    </location>
</feature>
<evidence type="ECO:0000313" key="4">
    <source>
        <dbReference type="Proteomes" id="UP001168528"/>
    </source>
</evidence>
<dbReference type="InterPro" id="IPR041662">
    <property type="entry name" value="SusD-like_2"/>
</dbReference>
<reference evidence="3" key="1">
    <citation type="submission" date="2023-07" db="EMBL/GenBank/DDBJ databases">
        <title>The genome sequence of Rhodocytophaga aerolata KACC 12507.</title>
        <authorList>
            <person name="Zhang X."/>
        </authorList>
    </citation>
    <scope>NUCLEOTIDE SEQUENCE</scope>
    <source>
        <strain evidence="3">KACC 12507</strain>
    </source>
</reference>
<evidence type="ECO:0000313" key="3">
    <source>
        <dbReference type="EMBL" id="MDO1450179.1"/>
    </source>
</evidence>
<name>A0ABT8RDJ8_9BACT</name>